<accession>A0ABX0JBA2</accession>
<evidence type="ECO:0000313" key="1">
    <source>
        <dbReference type="EMBL" id="NHN31226.1"/>
    </source>
</evidence>
<dbReference type="Proteomes" id="UP001165962">
    <property type="component" value="Unassembled WGS sequence"/>
</dbReference>
<sequence>MTDIWLKQELKTSGGEVSTIMWDHASIGTMTLVYREADRIAGTVQLEPSSFPHHAQQRVSSFVHRYIESMIAALGVDTSCIQIAYSDYGELITLDPDLINPANVEEDYDYEYDWMETERFEDEALDEQNEYIMQMQKRTGTMVSKQLGRQKNSGLSEAESLIVGGGLITHNQPLAGESIQSAEEDYTVVLTREDGDTLIYEVYQQSHGGLPIGKATVDISNDQLEGFIDFREPGQLADRECIALLMMQELDKETAFESFNLTMLFQNQPFEEFVYEADQVH</sequence>
<evidence type="ECO:0000313" key="2">
    <source>
        <dbReference type="Proteomes" id="UP001165962"/>
    </source>
</evidence>
<keyword evidence="2" id="KW-1185">Reference proteome</keyword>
<proteinExistence type="predicted"/>
<protein>
    <submittedName>
        <fullName evidence="1">Uncharacterized protein</fullName>
    </submittedName>
</protein>
<dbReference type="RefSeq" id="WP_166151054.1">
    <property type="nucleotide sequence ID" value="NZ_JAAOIW010000005.1"/>
</dbReference>
<reference evidence="1" key="1">
    <citation type="submission" date="2020-03" db="EMBL/GenBank/DDBJ databases">
        <title>Draft sequencing of Paenibacilllus sp. S3N08.</title>
        <authorList>
            <person name="Kim D.-U."/>
        </authorList>
    </citation>
    <scope>NUCLEOTIDE SEQUENCE</scope>
    <source>
        <strain evidence="1">S3N08</strain>
    </source>
</reference>
<organism evidence="1 2">
    <name type="scientific">Paenibacillus agricola</name>
    <dbReference type="NCBI Taxonomy" id="2716264"/>
    <lineage>
        <taxon>Bacteria</taxon>
        <taxon>Bacillati</taxon>
        <taxon>Bacillota</taxon>
        <taxon>Bacilli</taxon>
        <taxon>Bacillales</taxon>
        <taxon>Paenibacillaceae</taxon>
        <taxon>Paenibacillus</taxon>
    </lineage>
</organism>
<comment type="caution">
    <text evidence="1">The sequence shown here is derived from an EMBL/GenBank/DDBJ whole genome shotgun (WGS) entry which is preliminary data.</text>
</comment>
<name>A0ABX0JBA2_9BACL</name>
<gene>
    <name evidence="1" type="ORF">G9U52_15410</name>
</gene>
<dbReference type="EMBL" id="JAAOIW010000005">
    <property type="protein sequence ID" value="NHN31226.1"/>
    <property type="molecule type" value="Genomic_DNA"/>
</dbReference>